<proteinExistence type="predicted"/>
<feature type="region of interest" description="Disordered" evidence="1">
    <location>
        <begin position="113"/>
        <end position="142"/>
    </location>
</feature>
<organism evidence="2 3">
    <name type="scientific">Anopheles maculatus</name>
    <dbReference type="NCBI Taxonomy" id="74869"/>
    <lineage>
        <taxon>Eukaryota</taxon>
        <taxon>Metazoa</taxon>
        <taxon>Ecdysozoa</taxon>
        <taxon>Arthropoda</taxon>
        <taxon>Hexapoda</taxon>
        <taxon>Insecta</taxon>
        <taxon>Pterygota</taxon>
        <taxon>Neoptera</taxon>
        <taxon>Endopterygota</taxon>
        <taxon>Diptera</taxon>
        <taxon>Nematocera</taxon>
        <taxon>Culicoidea</taxon>
        <taxon>Culicidae</taxon>
        <taxon>Anophelinae</taxon>
        <taxon>Anopheles</taxon>
        <taxon>Anopheles maculatus group</taxon>
    </lineage>
</organism>
<dbReference type="Proteomes" id="UP000075901">
    <property type="component" value="Unassembled WGS sequence"/>
</dbReference>
<feature type="compositionally biased region" description="Basic and acidic residues" evidence="1">
    <location>
        <begin position="57"/>
        <end position="68"/>
    </location>
</feature>
<dbReference type="EnsemblMetazoa" id="AMAM005174-RA">
    <property type="protein sequence ID" value="AMAM005174-PA"/>
    <property type="gene ID" value="AMAM005174"/>
</dbReference>
<sequence>MQNGKITCRYDDNCATANRRAPEPIGSSGAPQSGNEQMLPTSPARTGTTVQPSDPDNGERTADTEHDGSSSAAKQRAAASMAVQPTTPQSPATTTKTHRKRSLLQILPFIDSISDMDVDSVAPSLRSNASKRTKRSERRRGG</sequence>
<dbReference type="AlphaFoldDB" id="A0A182SEI8"/>
<protein>
    <submittedName>
        <fullName evidence="2">Uncharacterized protein</fullName>
    </submittedName>
</protein>
<dbReference type="VEuPathDB" id="VectorBase:AMAM005174"/>
<feature type="compositionally biased region" description="Low complexity" evidence="1">
    <location>
        <begin position="69"/>
        <end position="95"/>
    </location>
</feature>
<keyword evidence="3" id="KW-1185">Reference proteome</keyword>
<feature type="compositionally biased region" description="Polar residues" evidence="1">
    <location>
        <begin position="29"/>
        <end position="54"/>
    </location>
</feature>
<reference evidence="3" key="1">
    <citation type="submission" date="2013-09" db="EMBL/GenBank/DDBJ databases">
        <title>The Genome Sequence of Anopheles maculatus species B.</title>
        <authorList>
            <consortium name="The Broad Institute Genomics Platform"/>
            <person name="Neafsey D.E."/>
            <person name="Besansky N."/>
            <person name="Howell P."/>
            <person name="Walton C."/>
            <person name="Young S.K."/>
            <person name="Zeng Q."/>
            <person name="Gargeya S."/>
            <person name="Fitzgerald M."/>
            <person name="Haas B."/>
            <person name="Abouelleil A."/>
            <person name="Allen A.W."/>
            <person name="Alvarado L."/>
            <person name="Arachchi H.M."/>
            <person name="Berlin A.M."/>
            <person name="Chapman S.B."/>
            <person name="Gainer-Dewar J."/>
            <person name="Goldberg J."/>
            <person name="Griggs A."/>
            <person name="Gujja S."/>
            <person name="Hansen M."/>
            <person name="Howarth C."/>
            <person name="Imamovic A."/>
            <person name="Ireland A."/>
            <person name="Larimer J."/>
            <person name="McCowan C."/>
            <person name="Murphy C."/>
            <person name="Pearson M."/>
            <person name="Poon T.W."/>
            <person name="Priest M."/>
            <person name="Roberts A."/>
            <person name="Saif S."/>
            <person name="Shea T."/>
            <person name="Sisk P."/>
            <person name="Sykes S."/>
            <person name="Wortman J."/>
            <person name="Nusbaum C."/>
            <person name="Birren B."/>
        </authorList>
    </citation>
    <scope>NUCLEOTIDE SEQUENCE [LARGE SCALE GENOMIC DNA]</scope>
    <source>
        <strain evidence="3">maculatus3</strain>
    </source>
</reference>
<feature type="region of interest" description="Disordered" evidence="1">
    <location>
        <begin position="1"/>
        <end position="101"/>
    </location>
</feature>
<accession>A0A182SEI8</accession>
<name>A0A182SEI8_9DIPT</name>
<reference evidence="2" key="2">
    <citation type="submission" date="2020-05" db="UniProtKB">
        <authorList>
            <consortium name="EnsemblMetazoa"/>
        </authorList>
    </citation>
    <scope>IDENTIFICATION</scope>
    <source>
        <strain evidence="2">maculatus3</strain>
    </source>
</reference>
<evidence type="ECO:0000256" key="1">
    <source>
        <dbReference type="SAM" id="MobiDB-lite"/>
    </source>
</evidence>
<feature type="compositionally biased region" description="Basic residues" evidence="1">
    <location>
        <begin position="129"/>
        <end position="142"/>
    </location>
</feature>
<evidence type="ECO:0000313" key="3">
    <source>
        <dbReference type="Proteomes" id="UP000075901"/>
    </source>
</evidence>
<evidence type="ECO:0000313" key="2">
    <source>
        <dbReference type="EnsemblMetazoa" id="AMAM005174-PA"/>
    </source>
</evidence>